<dbReference type="Gene3D" id="3.30.428.10">
    <property type="entry name" value="HIT-like"/>
    <property type="match status" value="1"/>
</dbReference>
<reference evidence="3 4" key="1">
    <citation type="submission" date="2016-07" db="EMBL/GenBank/DDBJ databases">
        <title>Pervasive Adenine N6-methylation of Active Genes in Fungi.</title>
        <authorList>
            <consortium name="DOE Joint Genome Institute"/>
            <person name="Mondo S.J."/>
            <person name="Dannebaum R.O."/>
            <person name="Kuo R.C."/>
            <person name="Labutti K."/>
            <person name="Haridas S."/>
            <person name="Kuo A."/>
            <person name="Salamov A."/>
            <person name="Ahrendt S.R."/>
            <person name="Lipzen A."/>
            <person name="Sullivan W."/>
            <person name="Andreopoulos W.B."/>
            <person name="Clum A."/>
            <person name="Lindquist E."/>
            <person name="Daum C."/>
            <person name="Ramamoorthy G.K."/>
            <person name="Gryganskyi A."/>
            <person name="Culley D."/>
            <person name="Magnuson J.K."/>
            <person name="James T.Y."/>
            <person name="O'Malley M.A."/>
            <person name="Stajich J.E."/>
            <person name="Spatafora J.W."/>
            <person name="Visel A."/>
            <person name="Grigoriev I.V."/>
        </authorList>
    </citation>
    <scope>NUCLEOTIDE SEQUENCE [LARGE SCALE GENOMIC DNA]</scope>
    <source>
        <strain evidence="3 4">68-887.2</strain>
    </source>
</reference>
<dbReference type="InterPro" id="IPR011146">
    <property type="entry name" value="HIT-like"/>
</dbReference>
<proteinExistence type="predicted"/>
<dbReference type="GO" id="GO:0003824">
    <property type="term" value="F:catalytic activity"/>
    <property type="evidence" value="ECO:0007669"/>
    <property type="project" value="InterPro"/>
</dbReference>
<dbReference type="OrthoDB" id="2575658at2759"/>
<dbReference type="EMBL" id="MCFC01000030">
    <property type="protein sequence ID" value="ORY28589.1"/>
    <property type="molecule type" value="Genomic_DNA"/>
</dbReference>
<feature type="domain" description="HIT" evidence="2">
    <location>
        <begin position="37"/>
        <end position="105"/>
    </location>
</feature>
<evidence type="ECO:0000256" key="1">
    <source>
        <dbReference type="PROSITE-ProRule" id="PRU00464"/>
    </source>
</evidence>
<dbReference type="InParanoid" id="A0A1Y2B173"/>
<keyword evidence="4" id="KW-1185">Reference proteome</keyword>
<dbReference type="InterPro" id="IPR036265">
    <property type="entry name" value="HIT-like_sf"/>
</dbReference>
<comment type="caution">
    <text evidence="3">The sequence shown here is derived from an EMBL/GenBank/DDBJ whole genome shotgun (WGS) entry which is preliminary data.</text>
</comment>
<dbReference type="SUPFAM" id="SSF54197">
    <property type="entry name" value="HIT-like"/>
    <property type="match status" value="1"/>
</dbReference>
<accession>A0A1Y2B173</accession>
<gene>
    <name evidence="3" type="ORF">BCR39DRAFT_198118</name>
</gene>
<evidence type="ECO:0000313" key="4">
    <source>
        <dbReference type="Proteomes" id="UP000193986"/>
    </source>
</evidence>
<protein>
    <recommendedName>
        <fullName evidence="2">HIT domain-containing protein</fullName>
    </recommendedName>
</protein>
<dbReference type="Proteomes" id="UP000193986">
    <property type="component" value="Unassembled WGS sequence"/>
</dbReference>
<dbReference type="PROSITE" id="PS51084">
    <property type="entry name" value="HIT_2"/>
    <property type="match status" value="1"/>
</dbReference>
<evidence type="ECO:0000259" key="2">
    <source>
        <dbReference type="PROSITE" id="PS51084"/>
    </source>
</evidence>
<evidence type="ECO:0000313" key="3">
    <source>
        <dbReference type="EMBL" id="ORY28589.1"/>
    </source>
</evidence>
<dbReference type="AlphaFoldDB" id="A0A1Y2B173"/>
<dbReference type="Pfam" id="PF01230">
    <property type="entry name" value="HIT"/>
    <property type="match status" value="1"/>
</dbReference>
<organism evidence="3 4">
    <name type="scientific">Naematelia encephala</name>
    <dbReference type="NCBI Taxonomy" id="71784"/>
    <lineage>
        <taxon>Eukaryota</taxon>
        <taxon>Fungi</taxon>
        <taxon>Dikarya</taxon>
        <taxon>Basidiomycota</taxon>
        <taxon>Agaricomycotina</taxon>
        <taxon>Tremellomycetes</taxon>
        <taxon>Tremellales</taxon>
        <taxon>Naemateliaceae</taxon>
        <taxon>Naematelia</taxon>
    </lineage>
</organism>
<name>A0A1Y2B173_9TREE</name>
<comment type="caution">
    <text evidence="1">Lacks conserved residue(s) required for the propagation of feature annotation.</text>
</comment>
<sequence length="105" mass="11802">MKFLSCLSSPNPIPIQTHTQSSPLLADVGKPVKPGCIFCSVSSQNGFNIVYEDQELIAFHDRSPQAEQHLLIIPRYHLGEYPNVPSMQLSYAFPVSRYRVVVIWG</sequence>